<reference evidence="1" key="1">
    <citation type="submission" date="2018-02" db="EMBL/GenBank/DDBJ databases">
        <title>Rhizophora mucronata_Transcriptome.</title>
        <authorList>
            <person name="Meera S.P."/>
            <person name="Sreeshan A."/>
            <person name="Augustine A."/>
        </authorList>
    </citation>
    <scope>NUCLEOTIDE SEQUENCE</scope>
    <source>
        <tissue evidence="1">Leaf</tissue>
    </source>
</reference>
<evidence type="ECO:0000313" key="1">
    <source>
        <dbReference type="EMBL" id="MBX54215.1"/>
    </source>
</evidence>
<dbReference type="EMBL" id="GGEC01073731">
    <property type="protein sequence ID" value="MBX54215.1"/>
    <property type="molecule type" value="Transcribed_RNA"/>
</dbReference>
<accession>A0A2P2PHL4</accession>
<sequence>MLFVEWQKLGSLSPAHGQTIFLKSLDCISFIHMEHVWFACYLKVFEGVIVLLS</sequence>
<proteinExistence type="predicted"/>
<name>A0A2P2PHL4_RHIMU</name>
<dbReference type="AlphaFoldDB" id="A0A2P2PHL4"/>
<protein>
    <submittedName>
        <fullName evidence="1">Uncharacterized protein</fullName>
    </submittedName>
</protein>
<organism evidence="1">
    <name type="scientific">Rhizophora mucronata</name>
    <name type="common">Asiatic mangrove</name>
    <dbReference type="NCBI Taxonomy" id="61149"/>
    <lineage>
        <taxon>Eukaryota</taxon>
        <taxon>Viridiplantae</taxon>
        <taxon>Streptophyta</taxon>
        <taxon>Embryophyta</taxon>
        <taxon>Tracheophyta</taxon>
        <taxon>Spermatophyta</taxon>
        <taxon>Magnoliopsida</taxon>
        <taxon>eudicotyledons</taxon>
        <taxon>Gunneridae</taxon>
        <taxon>Pentapetalae</taxon>
        <taxon>rosids</taxon>
        <taxon>fabids</taxon>
        <taxon>Malpighiales</taxon>
        <taxon>Rhizophoraceae</taxon>
        <taxon>Rhizophora</taxon>
    </lineage>
</organism>